<dbReference type="RefSeq" id="WP_306704496.1">
    <property type="nucleotide sequence ID" value="NZ_JAUJFI010000021.1"/>
</dbReference>
<evidence type="ECO:0000313" key="2">
    <source>
        <dbReference type="Proteomes" id="UP001227317"/>
    </source>
</evidence>
<dbReference type="InterPro" id="IPR052755">
    <property type="entry name" value="Lysozyme_Inhibitor_LprI"/>
</dbReference>
<reference evidence="1 2" key="1">
    <citation type="submission" date="2023-06" db="EMBL/GenBank/DDBJ databases">
        <title>Azospirillum isscasensis sp.nov, a bacterium isolated from rhizosphere soil of rice.</title>
        <authorList>
            <person name="Wang H."/>
        </authorList>
    </citation>
    <scope>NUCLEOTIDE SEQUENCE [LARGE SCALE GENOMIC DNA]</scope>
    <source>
        <strain evidence="1 2">C340-1</strain>
    </source>
</reference>
<evidence type="ECO:0000313" key="1">
    <source>
        <dbReference type="EMBL" id="MDQ2102410.1"/>
    </source>
</evidence>
<organism evidence="1 2">
    <name type="scientific">Azospirillum isscasi</name>
    <dbReference type="NCBI Taxonomy" id="3053926"/>
    <lineage>
        <taxon>Bacteria</taxon>
        <taxon>Pseudomonadati</taxon>
        <taxon>Pseudomonadota</taxon>
        <taxon>Alphaproteobacteria</taxon>
        <taxon>Rhodospirillales</taxon>
        <taxon>Azospirillaceae</taxon>
        <taxon>Azospirillum</taxon>
    </lineage>
</organism>
<sequence>MPFPSVAQMPAQTPAPVQALDCAKPGSRADRTVCASADLKVAAEDVATLLRGTLGNTPADGRDIIQRAQTAFLTERDGVCTDKSTIPACRSLYEKRAADLAAQNSAAQKKLASVAAGIPKDPKAAAAALQRYNGAAAKAWLVYLFQSGAVTVPDKDAAVRKLVDEILRQDLMKDPYLLEEMTNLGDVASAPLGTVLLFLRHVLSTTEMDAPCFLFTKHGQPAFEAFGAFWGNARDETPGLCSPPSSVFDLPEWKAVSAHMDPAIEPALAERGSIRHGYERQFEVDDLQASLVPSTLLEAPMSAEAKRAAELRGKTVAAFRSWNDFEVWPEKDYRATVSALPAAIAATSKLYREKFKLLPQTADQAAKAAGDRFVAGRLGLIMPDD</sequence>
<comment type="caution">
    <text evidence="1">The sequence shown here is derived from an EMBL/GenBank/DDBJ whole genome shotgun (WGS) entry which is preliminary data.</text>
</comment>
<proteinExistence type="predicted"/>
<accession>A0ABU0WDZ6</accession>
<dbReference type="PANTHER" id="PTHR37549">
    <property type="entry name" value="LIPOPROTEIN LPRI"/>
    <property type="match status" value="1"/>
</dbReference>
<keyword evidence="2" id="KW-1185">Reference proteome</keyword>
<dbReference type="EMBL" id="JAUJFI010000021">
    <property type="protein sequence ID" value="MDQ2102410.1"/>
    <property type="molecule type" value="Genomic_DNA"/>
</dbReference>
<name>A0ABU0WDZ6_9PROT</name>
<dbReference type="PANTHER" id="PTHR37549:SF1">
    <property type="entry name" value="LIPOPROTEIN LPRI"/>
    <property type="match status" value="1"/>
</dbReference>
<protein>
    <recommendedName>
        <fullName evidence="3">DUF1311 domain-containing protein</fullName>
    </recommendedName>
</protein>
<gene>
    <name evidence="1" type="ORF">QSG27_06850</name>
</gene>
<evidence type="ECO:0008006" key="3">
    <source>
        <dbReference type="Google" id="ProtNLM"/>
    </source>
</evidence>
<dbReference type="Proteomes" id="UP001227317">
    <property type="component" value="Unassembled WGS sequence"/>
</dbReference>